<dbReference type="GO" id="GO:0034501">
    <property type="term" value="P:protein localization to kinetochore"/>
    <property type="evidence" value="ECO:0007669"/>
    <property type="project" value="InterPro"/>
</dbReference>
<feature type="region of interest" description="Disordered" evidence="1">
    <location>
        <begin position="232"/>
        <end position="267"/>
    </location>
</feature>
<dbReference type="OrthoDB" id="18959at2759"/>
<organism evidence="3 4">
    <name type="scientific">Corynespora cassiicola Philippines</name>
    <dbReference type="NCBI Taxonomy" id="1448308"/>
    <lineage>
        <taxon>Eukaryota</taxon>
        <taxon>Fungi</taxon>
        <taxon>Dikarya</taxon>
        <taxon>Ascomycota</taxon>
        <taxon>Pezizomycotina</taxon>
        <taxon>Dothideomycetes</taxon>
        <taxon>Pleosporomycetidae</taxon>
        <taxon>Pleosporales</taxon>
        <taxon>Corynesporascaceae</taxon>
        <taxon>Corynespora</taxon>
    </lineage>
</organism>
<keyword evidence="4" id="KW-1185">Reference proteome</keyword>
<dbReference type="STRING" id="1448308.A0A2T2NX62"/>
<dbReference type="Gene3D" id="1.20.5.1700">
    <property type="match status" value="1"/>
</dbReference>
<accession>A0A2T2NX62</accession>
<dbReference type="PANTHER" id="PTHR37329:SF1">
    <property type="entry name" value="KINETOCHORE PROTEIN SOS7"/>
    <property type="match status" value="1"/>
</dbReference>
<dbReference type="GO" id="GO:0051315">
    <property type="term" value="P:attachment of mitotic spindle microtubules to kinetochore"/>
    <property type="evidence" value="ECO:0007669"/>
    <property type="project" value="TreeGrafter"/>
</dbReference>
<evidence type="ECO:0000313" key="4">
    <source>
        <dbReference type="Proteomes" id="UP000240883"/>
    </source>
</evidence>
<dbReference type="GO" id="GO:0000776">
    <property type="term" value="C:kinetochore"/>
    <property type="evidence" value="ECO:0007669"/>
    <property type="project" value="InterPro"/>
</dbReference>
<feature type="compositionally biased region" description="Basic and acidic residues" evidence="1">
    <location>
        <begin position="249"/>
        <end position="258"/>
    </location>
</feature>
<dbReference type="PANTHER" id="PTHR37329">
    <property type="entry name" value="KINETOCHORE PROTEIN SOS7"/>
    <property type="match status" value="1"/>
</dbReference>
<feature type="domain" description="Kinetochore protein Sos7 coiled-coil" evidence="2">
    <location>
        <begin position="74"/>
        <end position="148"/>
    </location>
</feature>
<protein>
    <recommendedName>
        <fullName evidence="2">Kinetochore protein Sos7 coiled-coil domain-containing protein</fullName>
    </recommendedName>
</protein>
<name>A0A2T2NX62_CORCC</name>
<evidence type="ECO:0000256" key="1">
    <source>
        <dbReference type="SAM" id="MobiDB-lite"/>
    </source>
</evidence>
<feature type="compositionally biased region" description="Polar residues" evidence="1">
    <location>
        <begin position="42"/>
        <end position="52"/>
    </location>
</feature>
<dbReference type="InterPro" id="IPR048781">
    <property type="entry name" value="Sos7_CC"/>
</dbReference>
<feature type="region of interest" description="Disordered" evidence="1">
    <location>
        <begin position="37"/>
        <end position="60"/>
    </location>
</feature>
<proteinExistence type="predicted"/>
<dbReference type="AlphaFoldDB" id="A0A2T2NX62"/>
<evidence type="ECO:0000259" key="2">
    <source>
        <dbReference type="Pfam" id="PF20882"/>
    </source>
</evidence>
<dbReference type="Pfam" id="PF20882">
    <property type="entry name" value="Sos7"/>
    <property type="match status" value="1"/>
</dbReference>
<gene>
    <name evidence="3" type="ORF">BS50DRAFT_488631</name>
</gene>
<dbReference type="Proteomes" id="UP000240883">
    <property type="component" value="Unassembled WGS sequence"/>
</dbReference>
<dbReference type="InterPro" id="IPR037475">
    <property type="entry name" value="Sos7"/>
</dbReference>
<dbReference type="EMBL" id="KZ678132">
    <property type="protein sequence ID" value="PSN70004.1"/>
    <property type="molecule type" value="Genomic_DNA"/>
</dbReference>
<reference evidence="3 4" key="1">
    <citation type="journal article" date="2018" name="Front. Microbiol.">
        <title>Genome-Wide Analysis of Corynespora cassiicola Leaf Fall Disease Putative Effectors.</title>
        <authorList>
            <person name="Lopez D."/>
            <person name="Ribeiro S."/>
            <person name="Label P."/>
            <person name="Fumanal B."/>
            <person name="Venisse J.S."/>
            <person name="Kohler A."/>
            <person name="de Oliveira R.R."/>
            <person name="Labutti K."/>
            <person name="Lipzen A."/>
            <person name="Lail K."/>
            <person name="Bauer D."/>
            <person name="Ohm R.A."/>
            <person name="Barry K.W."/>
            <person name="Spatafora J."/>
            <person name="Grigoriev I.V."/>
            <person name="Martin F.M."/>
            <person name="Pujade-Renaud V."/>
        </authorList>
    </citation>
    <scope>NUCLEOTIDE SEQUENCE [LARGE SCALE GENOMIC DNA]</scope>
    <source>
        <strain evidence="3 4">Philippines</strain>
    </source>
</reference>
<evidence type="ECO:0000313" key="3">
    <source>
        <dbReference type="EMBL" id="PSN70004.1"/>
    </source>
</evidence>
<sequence>MAPRKKSTGTTTPASALEQLKQLQSLKLVAIAETLSPKDLPQTAQKRNSAVSEDSEQNDTHPAALEADLVHYKELFSKLRFSYVEQVTKEKFLRGITDNPPRLIEAAENVEQEKEVLALKADLKERKLEIADILKQLEDKGRELALRYEGVQLRTQQLESLPTEIEGLEASIEKLREEQTPPSKNPELALPLPETQRLVQEREAELAALNAQLSQLQSSLPNRSRELEKLERELKPLETQKQGTVAAAKEARRRREEGGGIGDELEERGRWLRASEKALREMLEVEP</sequence>